<evidence type="ECO:0000313" key="5">
    <source>
        <dbReference type="Proteomes" id="UP000006034"/>
    </source>
</evidence>
<sequence length="308" mass="34622">MHSNLPLPKLLEIISRIVNDSGCTVRIVDEIPVQDREIRELCLQIYELRRAAQSIAHGELGVHFENCGCMATYLKDIMDRLKAVERGIKELAEGDTPELPRLGALGTYFELIGNTLQENRRLIEKYRNLSLTDMLTGLPNRRGFLALAEKSFARASRKRQSISFIMADIDHFKKVNDRHGHEAGDEVLRVVAQRFLDCLRVEDICCRYGGEEFLVMLYDTDVIRAALVAERLRKSIAGKPISTRGEEIRVAISLGVTEVVAADYAGTRKCHAEIRRAVQVSDAFLYKAKKAGRNRVAANLPEEDEGVA</sequence>
<reference evidence="4 5" key="2">
    <citation type="submission" date="2013-04" db="EMBL/GenBank/DDBJ databases">
        <title>The Genome Sequence of Bilophila wadsworthia 3_1_6.</title>
        <authorList>
            <consortium name="The Broad Institute Genomics Platform"/>
            <person name="Earl A."/>
            <person name="Ward D."/>
            <person name="Feldgarden M."/>
            <person name="Gevers D."/>
            <person name="Sibley C."/>
            <person name="Strauss J."/>
            <person name="Allen-Vercoe E."/>
            <person name="Walker B."/>
            <person name="Young S."/>
            <person name="Zeng Q."/>
            <person name="Gargeya S."/>
            <person name="Fitzgerald M."/>
            <person name="Haas B."/>
            <person name="Abouelleil A."/>
            <person name="Allen A.W."/>
            <person name="Alvarado L."/>
            <person name="Arachchi H.M."/>
            <person name="Berlin A.M."/>
            <person name="Chapman S.B."/>
            <person name="Gainer-Dewar J."/>
            <person name="Goldberg J."/>
            <person name="Griggs A."/>
            <person name="Gujja S."/>
            <person name="Hansen M."/>
            <person name="Howarth C."/>
            <person name="Imamovic A."/>
            <person name="Ireland A."/>
            <person name="Larimer J."/>
            <person name="McCowan C."/>
            <person name="Murphy C."/>
            <person name="Pearson M."/>
            <person name="Poon T.W."/>
            <person name="Priest M."/>
            <person name="Roberts A."/>
            <person name="Saif S."/>
            <person name="Shea T."/>
            <person name="Sisk P."/>
            <person name="Sykes S."/>
            <person name="Wortman J."/>
            <person name="Nusbaum C."/>
            <person name="Birren B."/>
        </authorList>
    </citation>
    <scope>NUCLEOTIDE SEQUENCE [LARGE SCALE GENOMIC DNA]</scope>
    <source>
        <strain evidence="4 5">3_1_6</strain>
    </source>
</reference>
<dbReference type="CDD" id="cd01949">
    <property type="entry name" value="GGDEF"/>
    <property type="match status" value="1"/>
</dbReference>
<dbReference type="GeneID" id="78087185"/>
<dbReference type="HOGENOM" id="CLU_000445_11_8_7"/>
<dbReference type="PANTHER" id="PTHR45138">
    <property type="entry name" value="REGULATORY COMPONENTS OF SENSORY TRANSDUCTION SYSTEM"/>
    <property type="match status" value="1"/>
</dbReference>
<dbReference type="Gene3D" id="3.30.70.270">
    <property type="match status" value="1"/>
</dbReference>
<evidence type="ECO:0000259" key="3">
    <source>
        <dbReference type="PROSITE" id="PS50887"/>
    </source>
</evidence>
<dbReference type="InterPro" id="IPR029787">
    <property type="entry name" value="Nucleotide_cyclase"/>
</dbReference>
<dbReference type="FunFam" id="3.30.70.270:FF:000001">
    <property type="entry name" value="Diguanylate cyclase domain protein"/>
    <property type="match status" value="1"/>
</dbReference>
<dbReference type="InterPro" id="IPR043128">
    <property type="entry name" value="Rev_trsase/Diguanyl_cyclase"/>
</dbReference>
<dbReference type="SUPFAM" id="SSF55073">
    <property type="entry name" value="Nucleotide cyclase"/>
    <property type="match status" value="1"/>
</dbReference>
<dbReference type="InterPro" id="IPR000160">
    <property type="entry name" value="GGDEF_dom"/>
</dbReference>
<evidence type="ECO:0000256" key="2">
    <source>
        <dbReference type="ARBA" id="ARBA00034247"/>
    </source>
</evidence>
<dbReference type="Proteomes" id="UP000006034">
    <property type="component" value="Unassembled WGS sequence"/>
</dbReference>
<dbReference type="eggNOG" id="COG3706">
    <property type="taxonomic scope" value="Bacteria"/>
</dbReference>
<dbReference type="NCBIfam" id="TIGR00254">
    <property type="entry name" value="GGDEF"/>
    <property type="match status" value="1"/>
</dbReference>
<evidence type="ECO:0000313" key="4">
    <source>
        <dbReference type="EMBL" id="EFV46169.1"/>
    </source>
</evidence>
<reference evidence="4 5" key="1">
    <citation type="submission" date="2010-10" db="EMBL/GenBank/DDBJ databases">
        <authorList>
            <consortium name="The Broad Institute Genome Sequencing Platform"/>
            <person name="Ward D."/>
            <person name="Earl A."/>
            <person name="Feldgarden M."/>
            <person name="Young S.K."/>
            <person name="Gargeya S."/>
            <person name="Zeng Q."/>
            <person name="Alvarado L."/>
            <person name="Berlin A."/>
            <person name="Bochicchio J."/>
            <person name="Chapman S.B."/>
            <person name="Chen Z."/>
            <person name="Freedman E."/>
            <person name="Gellesch M."/>
            <person name="Goldberg J."/>
            <person name="Griggs A."/>
            <person name="Gujja S."/>
            <person name="Heilman E."/>
            <person name="Heiman D."/>
            <person name="Howarth C."/>
            <person name="Mehta T."/>
            <person name="Neiman D."/>
            <person name="Pearson M."/>
            <person name="Roberts A."/>
            <person name="Saif S."/>
            <person name="Shea T."/>
            <person name="Shenoy N."/>
            <person name="Sisk P."/>
            <person name="Stolte C."/>
            <person name="Sykes S."/>
            <person name="White J."/>
            <person name="Yandava C."/>
            <person name="Allen-Vercoe E."/>
            <person name="Sibley C."/>
            <person name="Ambrose C.E."/>
            <person name="Strauss J."/>
            <person name="Daigneault M."/>
            <person name="Haas B."/>
            <person name="Nusbaum C."/>
            <person name="Birren B."/>
        </authorList>
    </citation>
    <scope>NUCLEOTIDE SEQUENCE [LARGE SCALE GENOMIC DNA]</scope>
    <source>
        <strain evidence="4 5">3_1_6</strain>
    </source>
</reference>
<accession>E5Y1F1</accession>
<dbReference type="AlphaFoldDB" id="E5Y1F1"/>
<dbReference type="OrthoDB" id="9783076at2"/>
<name>E5Y1F1_BILW3</name>
<gene>
    <name evidence="4" type="ORF">HMPREF0179_00010</name>
</gene>
<proteinExistence type="predicted"/>
<dbReference type="EMBL" id="ADCP02000002">
    <property type="protein sequence ID" value="EFV46169.1"/>
    <property type="molecule type" value="Genomic_DNA"/>
</dbReference>
<dbReference type="EC" id="2.7.7.65" evidence="1"/>
<dbReference type="STRING" id="563192.HMPREF0179_00010"/>
<evidence type="ECO:0000256" key="1">
    <source>
        <dbReference type="ARBA" id="ARBA00012528"/>
    </source>
</evidence>
<feature type="domain" description="GGDEF" evidence="3">
    <location>
        <begin position="160"/>
        <end position="301"/>
    </location>
</feature>
<dbReference type="GO" id="GO:0052621">
    <property type="term" value="F:diguanylate cyclase activity"/>
    <property type="evidence" value="ECO:0007669"/>
    <property type="project" value="UniProtKB-EC"/>
</dbReference>
<dbReference type="SMART" id="SM00267">
    <property type="entry name" value="GGDEF"/>
    <property type="match status" value="1"/>
</dbReference>
<comment type="caution">
    <text evidence="4">The sequence shown here is derived from an EMBL/GenBank/DDBJ whole genome shotgun (WGS) entry which is preliminary data.</text>
</comment>
<dbReference type="PROSITE" id="PS50887">
    <property type="entry name" value="GGDEF"/>
    <property type="match status" value="1"/>
</dbReference>
<dbReference type="Pfam" id="PF00990">
    <property type="entry name" value="GGDEF"/>
    <property type="match status" value="1"/>
</dbReference>
<protein>
    <recommendedName>
        <fullName evidence="1">diguanylate cyclase</fullName>
        <ecNumber evidence="1">2.7.7.65</ecNumber>
    </recommendedName>
</protein>
<dbReference type="InterPro" id="IPR050469">
    <property type="entry name" value="Diguanylate_Cyclase"/>
</dbReference>
<organism evidence="4 5">
    <name type="scientific">Bilophila wadsworthia (strain 3_1_6)</name>
    <dbReference type="NCBI Taxonomy" id="563192"/>
    <lineage>
        <taxon>Bacteria</taxon>
        <taxon>Pseudomonadati</taxon>
        <taxon>Thermodesulfobacteriota</taxon>
        <taxon>Desulfovibrionia</taxon>
        <taxon>Desulfovibrionales</taxon>
        <taxon>Desulfovibrionaceae</taxon>
        <taxon>Bilophila</taxon>
    </lineage>
</organism>
<dbReference type="RefSeq" id="WP_005023826.1">
    <property type="nucleotide sequence ID" value="NZ_KE150239.1"/>
</dbReference>
<keyword evidence="5" id="KW-1185">Reference proteome</keyword>
<dbReference type="PANTHER" id="PTHR45138:SF9">
    <property type="entry name" value="DIGUANYLATE CYCLASE DGCM-RELATED"/>
    <property type="match status" value="1"/>
</dbReference>
<comment type="catalytic activity">
    <reaction evidence="2">
        <text>2 GTP = 3',3'-c-di-GMP + 2 diphosphate</text>
        <dbReference type="Rhea" id="RHEA:24898"/>
        <dbReference type="ChEBI" id="CHEBI:33019"/>
        <dbReference type="ChEBI" id="CHEBI:37565"/>
        <dbReference type="ChEBI" id="CHEBI:58805"/>
        <dbReference type="EC" id="2.7.7.65"/>
    </reaction>
</comment>